<dbReference type="GeneID" id="104943793"/>
<evidence type="ECO:0000313" key="2">
    <source>
        <dbReference type="RefSeq" id="XP_010767561.1"/>
    </source>
</evidence>
<reference evidence="2" key="1">
    <citation type="submission" date="2025-08" db="UniProtKB">
        <authorList>
            <consortium name="RefSeq"/>
        </authorList>
    </citation>
    <scope>IDENTIFICATION</scope>
    <source>
        <tissue evidence="2">Muscle</tissue>
    </source>
</reference>
<dbReference type="OrthoDB" id="8918848at2759"/>
<evidence type="ECO:0000313" key="1">
    <source>
        <dbReference type="Proteomes" id="UP000504611"/>
    </source>
</evidence>
<dbReference type="KEGG" id="ncc:104943793"/>
<dbReference type="Proteomes" id="UP000504611">
    <property type="component" value="Unplaced"/>
</dbReference>
<name>A0A6I9MZZ8_9TELE</name>
<keyword evidence="1" id="KW-1185">Reference proteome</keyword>
<protein>
    <submittedName>
        <fullName evidence="2">Neutral alpha-glucosidase AB-like</fullName>
    </submittedName>
</protein>
<proteinExistence type="predicted"/>
<dbReference type="RefSeq" id="XP_010767561.1">
    <property type="nucleotide sequence ID" value="XM_010769259.1"/>
</dbReference>
<organism evidence="1 2">
    <name type="scientific">Notothenia coriiceps</name>
    <name type="common">black rockcod</name>
    <dbReference type="NCBI Taxonomy" id="8208"/>
    <lineage>
        <taxon>Eukaryota</taxon>
        <taxon>Metazoa</taxon>
        <taxon>Chordata</taxon>
        <taxon>Craniata</taxon>
        <taxon>Vertebrata</taxon>
        <taxon>Euteleostomi</taxon>
        <taxon>Actinopterygii</taxon>
        <taxon>Neopterygii</taxon>
        <taxon>Teleostei</taxon>
        <taxon>Neoteleostei</taxon>
        <taxon>Acanthomorphata</taxon>
        <taxon>Eupercaria</taxon>
        <taxon>Perciformes</taxon>
        <taxon>Notothenioidei</taxon>
        <taxon>Nototheniidae</taxon>
        <taxon>Notothenia</taxon>
    </lineage>
</organism>
<accession>A0A6I9MZZ8</accession>
<sequence>MEGPNLQHRALLDTLVLTERGARFELLEPDTQTKLLLSVSPCKNDTVRILIDEMEPIKARYRVPDVITGELQCEQ</sequence>
<dbReference type="AlphaFoldDB" id="A0A6I9MZZ8"/>
<gene>
    <name evidence="2" type="primary">LOC104943793</name>
</gene>